<feature type="non-terminal residue" evidence="3">
    <location>
        <position position="455"/>
    </location>
</feature>
<keyword evidence="2" id="KW-0472">Membrane</keyword>
<feature type="transmembrane region" description="Helical" evidence="2">
    <location>
        <begin position="226"/>
        <end position="246"/>
    </location>
</feature>
<name>A0A0S4IKA2_BODSA</name>
<evidence type="ECO:0000256" key="2">
    <source>
        <dbReference type="SAM" id="Phobius"/>
    </source>
</evidence>
<organism evidence="3 4">
    <name type="scientific">Bodo saltans</name>
    <name type="common">Flagellated protozoan</name>
    <dbReference type="NCBI Taxonomy" id="75058"/>
    <lineage>
        <taxon>Eukaryota</taxon>
        <taxon>Discoba</taxon>
        <taxon>Euglenozoa</taxon>
        <taxon>Kinetoplastea</taxon>
        <taxon>Metakinetoplastina</taxon>
        <taxon>Eubodonida</taxon>
        <taxon>Bodonidae</taxon>
        <taxon>Bodo</taxon>
    </lineage>
</organism>
<accession>A0A0S4IKA2</accession>
<reference evidence="4" key="1">
    <citation type="submission" date="2015-09" db="EMBL/GenBank/DDBJ databases">
        <authorList>
            <consortium name="Pathogen Informatics"/>
        </authorList>
    </citation>
    <scope>NUCLEOTIDE SEQUENCE [LARGE SCALE GENOMIC DNA]</scope>
    <source>
        <strain evidence="4">Lake Konstanz</strain>
    </source>
</reference>
<sequence length="455" mass="48164">MQLRSASTATDDGVGGYVDPLAQHDELVARGRTVPSPSSRWSWIVHMMCCPGASGSVDSARLQLSASDNIHRKLAPSGGTTGISGHLVSSSQHHQPTTGQRRPNAAAQRRAPRNNSTISSTTSTSSEGDGSEGDQHDDDEDDNVTVVSHSTLHDANDDDSDDNDASEERGANRGLPRWMWLQPPPSQSTSSLKPQLPVVLATLEAVGVCSGIGVVTLGVLSLSAAIAGWVAIVVSAVVHVGVWYLWQYLMTMPSSSLSSGEQQLSPLQRGIILRLQQLEGMDKHRCHGHVDQTGSFSHRPIGEQARSVRLLFACWDTLISNTWLVAPRGASLLSDHTNWWSGALEALRTIVVRGVLWGIVVLLYVASGVLLLGVGVIATASSAQTVKTFLSFSSSSGVALATQFLDVPVSGGSDTVRIATTMLLQKDHAAATSSSAPPPPSHCGIVPGWWLMSAT</sequence>
<gene>
    <name evidence="3" type="ORF">BSAL_50405</name>
</gene>
<feature type="compositionally biased region" description="Polar residues" evidence="1">
    <location>
        <begin position="87"/>
        <end position="99"/>
    </location>
</feature>
<dbReference type="VEuPathDB" id="TriTrypDB:BSAL_50405"/>
<dbReference type="EMBL" id="CYKH01000040">
    <property type="protein sequence ID" value="CUE64095.1"/>
    <property type="molecule type" value="Genomic_DNA"/>
</dbReference>
<feature type="transmembrane region" description="Helical" evidence="2">
    <location>
        <begin position="198"/>
        <end position="220"/>
    </location>
</feature>
<feature type="compositionally biased region" description="Low complexity" evidence="1">
    <location>
        <begin position="100"/>
        <end position="128"/>
    </location>
</feature>
<evidence type="ECO:0000313" key="3">
    <source>
        <dbReference type="EMBL" id="CUE64095.1"/>
    </source>
</evidence>
<protein>
    <submittedName>
        <fullName evidence="3">Transmembrane protein, putative</fullName>
    </submittedName>
</protein>
<feature type="compositionally biased region" description="Acidic residues" evidence="1">
    <location>
        <begin position="156"/>
        <end position="165"/>
    </location>
</feature>
<feature type="transmembrane region" description="Helical" evidence="2">
    <location>
        <begin position="355"/>
        <end position="378"/>
    </location>
</feature>
<keyword evidence="2 3" id="KW-0812">Transmembrane</keyword>
<feature type="compositionally biased region" description="Acidic residues" evidence="1">
    <location>
        <begin position="129"/>
        <end position="143"/>
    </location>
</feature>
<dbReference type="Proteomes" id="UP000051952">
    <property type="component" value="Unassembled WGS sequence"/>
</dbReference>
<evidence type="ECO:0000256" key="1">
    <source>
        <dbReference type="SAM" id="MobiDB-lite"/>
    </source>
</evidence>
<dbReference type="AlphaFoldDB" id="A0A0S4IKA2"/>
<feature type="region of interest" description="Disordered" evidence="1">
    <location>
        <begin position="72"/>
        <end position="192"/>
    </location>
</feature>
<proteinExistence type="predicted"/>
<evidence type="ECO:0000313" key="4">
    <source>
        <dbReference type="Proteomes" id="UP000051952"/>
    </source>
</evidence>
<keyword evidence="2" id="KW-1133">Transmembrane helix</keyword>
<keyword evidence="4" id="KW-1185">Reference proteome</keyword>